<dbReference type="InterPro" id="IPR029063">
    <property type="entry name" value="SAM-dependent_MTases_sf"/>
</dbReference>
<gene>
    <name evidence="2" type="ORF">BGW38_003720</name>
</gene>
<sequence length="379" mass="42437">MSHHFMSSEKEERDRLKREERLKKKRAQATASTTSGPLDSAGDYLDGFEDSLGVFGDSRVANGEAGQIFEYYSHQHSLSNSQDKVESRNDVPLLRLHLANVGGGAVNLMSHFVWNAALVMGEYIEAGTLVNVAGKRGNNHGGGAQFVCLTDYPDPAIVSNLERNWYENLVETPEHWQSRINNNNTESISTQEYQQTLVNRHSIEQRVRCAVRGHAWGESVQEMMELESGAEESGYDWVLLADTLWVSEGHKALLKSCLAVLNKAPCIDDTLVRIGNEIKHDDGKKEYPSQGRILVCCGLHTGYGAVQRFLALARSPEFGLGTRLVEIKRARQWGDERTEAEIRAENAALTEEDLEGFSVGDRNRTVLVYELWAWIASRE</sequence>
<dbReference type="Gene3D" id="3.40.50.150">
    <property type="entry name" value="Vaccinia Virus protein VP39"/>
    <property type="match status" value="1"/>
</dbReference>
<feature type="compositionally biased region" description="Basic and acidic residues" evidence="1">
    <location>
        <begin position="1"/>
        <end position="22"/>
    </location>
</feature>
<evidence type="ECO:0000256" key="1">
    <source>
        <dbReference type="SAM" id="MobiDB-lite"/>
    </source>
</evidence>
<dbReference type="OrthoDB" id="407325at2759"/>
<reference evidence="2" key="1">
    <citation type="journal article" date="2020" name="Fungal Divers.">
        <title>Resolving the Mortierellaceae phylogeny through synthesis of multi-gene phylogenetics and phylogenomics.</title>
        <authorList>
            <person name="Vandepol N."/>
            <person name="Liber J."/>
            <person name="Desiro A."/>
            <person name="Na H."/>
            <person name="Kennedy M."/>
            <person name="Barry K."/>
            <person name="Grigoriev I.V."/>
            <person name="Miller A.N."/>
            <person name="O'Donnell K."/>
            <person name="Stajich J.E."/>
            <person name="Bonito G."/>
        </authorList>
    </citation>
    <scope>NUCLEOTIDE SEQUENCE</scope>
    <source>
        <strain evidence="2">KOD1015</strain>
    </source>
</reference>
<keyword evidence="3" id="KW-1185">Reference proteome</keyword>
<accession>A0A9P6KHQ3</accession>
<name>A0A9P6KHQ3_9FUNG</name>
<dbReference type="AlphaFoldDB" id="A0A9P6KHQ3"/>
<proteinExistence type="predicted"/>
<feature type="region of interest" description="Disordered" evidence="1">
    <location>
        <begin position="1"/>
        <end position="42"/>
    </location>
</feature>
<organism evidence="2 3">
    <name type="scientific">Lunasporangiospora selenospora</name>
    <dbReference type="NCBI Taxonomy" id="979761"/>
    <lineage>
        <taxon>Eukaryota</taxon>
        <taxon>Fungi</taxon>
        <taxon>Fungi incertae sedis</taxon>
        <taxon>Mucoromycota</taxon>
        <taxon>Mortierellomycotina</taxon>
        <taxon>Mortierellomycetes</taxon>
        <taxon>Mortierellales</taxon>
        <taxon>Mortierellaceae</taxon>
        <taxon>Lunasporangiospora</taxon>
    </lineage>
</organism>
<evidence type="ECO:0000313" key="3">
    <source>
        <dbReference type="Proteomes" id="UP000780801"/>
    </source>
</evidence>
<dbReference type="EMBL" id="JAABOA010000245">
    <property type="protein sequence ID" value="KAF9585147.1"/>
    <property type="molecule type" value="Genomic_DNA"/>
</dbReference>
<dbReference type="Proteomes" id="UP000780801">
    <property type="component" value="Unassembled WGS sequence"/>
</dbReference>
<comment type="caution">
    <text evidence="2">The sequence shown here is derived from an EMBL/GenBank/DDBJ whole genome shotgun (WGS) entry which is preliminary data.</text>
</comment>
<protein>
    <submittedName>
        <fullName evidence="2">Uncharacterized protein</fullName>
    </submittedName>
</protein>
<evidence type="ECO:0000313" key="2">
    <source>
        <dbReference type="EMBL" id="KAF9585147.1"/>
    </source>
</evidence>